<evidence type="ECO:0000313" key="1">
    <source>
        <dbReference type="Proteomes" id="UP000515146"/>
    </source>
</evidence>
<gene>
    <name evidence="2" type="primary">LOC113792767</name>
</gene>
<reference evidence="2" key="1">
    <citation type="submission" date="2025-08" db="UniProtKB">
        <authorList>
            <consortium name="RefSeq"/>
        </authorList>
    </citation>
    <scope>IDENTIFICATION</scope>
    <source>
        <strain evidence="2">Airmid</strain>
    </source>
</reference>
<dbReference type="Gene3D" id="3.40.50.1820">
    <property type="entry name" value="alpha/beta hydrolase"/>
    <property type="match status" value="1"/>
</dbReference>
<dbReference type="PANTHER" id="PTHR47533:SF4">
    <property type="entry name" value="AB HYDROLASE-1 DOMAIN-CONTAINING PROTEIN"/>
    <property type="match status" value="1"/>
</dbReference>
<evidence type="ECO:0000313" key="2">
    <source>
        <dbReference type="RefSeq" id="XP_027198498.1"/>
    </source>
</evidence>
<dbReference type="InParanoid" id="A0A6P6XZ70"/>
<organism evidence="1 2">
    <name type="scientific">Dermatophagoides pteronyssinus</name>
    <name type="common">European house dust mite</name>
    <dbReference type="NCBI Taxonomy" id="6956"/>
    <lineage>
        <taxon>Eukaryota</taxon>
        <taxon>Metazoa</taxon>
        <taxon>Ecdysozoa</taxon>
        <taxon>Arthropoda</taxon>
        <taxon>Chelicerata</taxon>
        <taxon>Arachnida</taxon>
        <taxon>Acari</taxon>
        <taxon>Acariformes</taxon>
        <taxon>Sarcoptiformes</taxon>
        <taxon>Astigmata</taxon>
        <taxon>Psoroptidia</taxon>
        <taxon>Analgoidea</taxon>
        <taxon>Pyroglyphidae</taxon>
        <taxon>Dermatophagoidinae</taxon>
        <taxon>Dermatophagoides</taxon>
    </lineage>
</organism>
<dbReference type="KEGG" id="dpte:113792767"/>
<dbReference type="RefSeq" id="XP_027198498.1">
    <property type="nucleotide sequence ID" value="XM_027342697.1"/>
</dbReference>
<sequence>MFQYRLLAKINLCQRLRFSTTATIPSEYIKTIKFRTCINVYDELRLRYRQFYRRSPIQGVDITINYVDTQPNQKPKKTIVALHGLADSFRTFNLLFHHFQFRSDVRLVMPNFPDFSQTRATKFKFWHSSDEKYHLLQDLFRNLNVDTIDCLVTHSFGGQPASVLLEKPKGLQIKSLALIAPQFFLDGLEERLHKNSKKTLRLSKTRFFSRLLDWKKAHQATGIPLKFQEMDEFFLLSTVFLDIQAVKDSHSRIQSMREMKLSGFIMYSFDENVISKKAQQELYRLLNIENVQPIIIDQDDPKIIDNNYLLNNPMTKIMTKDGRHLPHQKYPNVINFLIEKLIDK</sequence>
<dbReference type="SUPFAM" id="SSF53474">
    <property type="entry name" value="alpha/beta-Hydrolases"/>
    <property type="match status" value="1"/>
</dbReference>
<proteinExistence type="predicted"/>
<dbReference type="PANTHER" id="PTHR47533">
    <property type="entry name" value="PROTEIN CBG21859"/>
    <property type="match status" value="1"/>
</dbReference>
<dbReference type="OrthoDB" id="6431331at2759"/>
<name>A0A6P6XZ70_DERPT</name>
<keyword evidence="1" id="KW-1185">Reference proteome</keyword>
<dbReference type="Pfam" id="PF06342">
    <property type="entry name" value="DUF1057"/>
    <property type="match status" value="1"/>
</dbReference>
<protein>
    <submittedName>
        <fullName evidence="2">Uncharacterized protein LOC113792767</fullName>
    </submittedName>
</protein>
<dbReference type="InterPro" id="IPR010463">
    <property type="entry name" value="DUF1057"/>
</dbReference>
<accession>A0A6P6XZ70</accession>
<dbReference type="Proteomes" id="UP000515146">
    <property type="component" value="Unplaced"/>
</dbReference>
<dbReference type="InterPro" id="IPR029058">
    <property type="entry name" value="AB_hydrolase_fold"/>
</dbReference>
<dbReference type="AlphaFoldDB" id="A0A6P6XZ70"/>